<name>A0A2H0VFU5_9BACT</name>
<organism evidence="1 2">
    <name type="scientific">Candidatus Colwellbacteria bacterium CG10_big_fil_rev_8_21_14_0_10_42_22</name>
    <dbReference type="NCBI Taxonomy" id="1974540"/>
    <lineage>
        <taxon>Bacteria</taxon>
        <taxon>Candidatus Colwelliibacteriota</taxon>
    </lineage>
</organism>
<dbReference type="EMBL" id="PFAH01000007">
    <property type="protein sequence ID" value="PIR97933.1"/>
    <property type="molecule type" value="Genomic_DNA"/>
</dbReference>
<evidence type="ECO:0000313" key="2">
    <source>
        <dbReference type="Proteomes" id="UP000231466"/>
    </source>
</evidence>
<proteinExistence type="predicted"/>
<reference evidence="2" key="1">
    <citation type="submission" date="2017-09" db="EMBL/GenBank/DDBJ databases">
        <title>Depth-based differentiation of microbial function through sediment-hosted aquifers and enrichment of novel symbionts in the deep terrestrial subsurface.</title>
        <authorList>
            <person name="Probst A.J."/>
            <person name="Ladd B."/>
            <person name="Jarett J.K."/>
            <person name="Geller-Mcgrath D.E."/>
            <person name="Sieber C.M.K."/>
            <person name="Emerson J.B."/>
            <person name="Anantharaman K."/>
            <person name="Thomas B.C."/>
            <person name="Malmstrom R."/>
            <person name="Stieglmeier M."/>
            <person name="Klingl A."/>
            <person name="Woyke T."/>
            <person name="Ryan C.M."/>
            <person name="Banfield J.F."/>
        </authorList>
    </citation>
    <scope>NUCLEOTIDE SEQUENCE [LARGE SCALE GENOMIC DNA]</scope>
</reference>
<accession>A0A2H0VFU5</accession>
<sequence>MTQRVAIINDGQWGRMERNRGDYDVLTKALVKKLSKATNAHGEPEGEVQTFESTTEAMQWLQGGTRTGIVIFTTRGMVDVAKRLAVENPRLLVFLFTGLIPEAEVVFVSNDIIHQDEVLTDLVFHSH</sequence>
<gene>
    <name evidence="1" type="ORF">COT89_01625</name>
</gene>
<dbReference type="Proteomes" id="UP000231466">
    <property type="component" value="Unassembled WGS sequence"/>
</dbReference>
<protein>
    <submittedName>
        <fullName evidence="1">Uncharacterized protein</fullName>
    </submittedName>
</protein>
<dbReference type="AlphaFoldDB" id="A0A2H0VFU5"/>
<comment type="caution">
    <text evidence="1">The sequence shown here is derived from an EMBL/GenBank/DDBJ whole genome shotgun (WGS) entry which is preliminary data.</text>
</comment>
<evidence type="ECO:0000313" key="1">
    <source>
        <dbReference type="EMBL" id="PIR97933.1"/>
    </source>
</evidence>